<keyword evidence="3" id="KW-1185">Reference proteome</keyword>
<dbReference type="PROSITE" id="PS50937">
    <property type="entry name" value="HTH_MERR_2"/>
    <property type="match status" value="1"/>
</dbReference>
<proteinExistence type="predicted"/>
<dbReference type="SUPFAM" id="SSF46955">
    <property type="entry name" value="Putative DNA-binding domain"/>
    <property type="match status" value="1"/>
</dbReference>
<feature type="domain" description="HTH merR-type" evidence="1">
    <location>
        <begin position="1"/>
        <end position="23"/>
    </location>
</feature>
<reference evidence="2 3" key="1">
    <citation type="submission" date="2021-03" db="EMBL/GenBank/DDBJ databases">
        <title>Antimicrobial resistance genes in bacteria isolated from Japanese honey, and their potential for conferring macrolide and lincosamide resistance in the American foulbrood pathogen Paenibacillus larvae.</title>
        <authorList>
            <person name="Okamoto M."/>
            <person name="Kumagai M."/>
            <person name="Kanamori H."/>
            <person name="Takamatsu D."/>
        </authorList>
    </citation>
    <scope>NUCLEOTIDE SEQUENCE [LARGE SCALE GENOMIC DNA]</scope>
    <source>
        <strain evidence="2 3">J1TS3</strain>
    </source>
</reference>
<evidence type="ECO:0000313" key="3">
    <source>
        <dbReference type="Proteomes" id="UP000680279"/>
    </source>
</evidence>
<dbReference type="Proteomes" id="UP000680279">
    <property type="component" value="Unassembled WGS sequence"/>
</dbReference>
<gene>
    <name evidence="2" type="ORF">J1TS3_34420</name>
</gene>
<organism evidence="2 3">
    <name type="scientific">Siminovitchia fordii</name>
    <dbReference type="NCBI Taxonomy" id="254759"/>
    <lineage>
        <taxon>Bacteria</taxon>
        <taxon>Bacillati</taxon>
        <taxon>Bacillota</taxon>
        <taxon>Bacilli</taxon>
        <taxon>Bacillales</taxon>
        <taxon>Bacillaceae</taxon>
        <taxon>Siminovitchia</taxon>
    </lineage>
</organism>
<dbReference type="InterPro" id="IPR009061">
    <property type="entry name" value="DNA-bd_dom_put_sf"/>
</dbReference>
<accession>A0ABQ4KB17</accession>
<evidence type="ECO:0000259" key="1">
    <source>
        <dbReference type="PROSITE" id="PS50937"/>
    </source>
</evidence>
<name>A0ABQ4KB17_9BACI</name>
<dbReference type="EMBL" id="BOQT01000015">
    <property type="protein sequence ID" value="GIN22308.1"/>
    <property type="molecule type" value="Genomic_DNA"/>
</dbReference>
<dbReference type="InterPro" id="IPR000551">
    <property type="entry name" value="MerR-type_HTH_dom"/>
</dbReference>
<sequence length="210" mass="25083">MQQITLLKRLNFPLKEIKAIIDCQQDWGESLREQLELIREEKRRLNKIETTLLEYIHSFEIEGKVDWDVLFYLTQLSSRNPLEEEAVINSRLSPEEKEAFDRLPFLSGEDAETKEWIELLKQIKKHCHEGAASEKIQAIVQQIMVKTDQVFQGDEKLVERFWELRKKQDPVFRLYPLDPELLQFIEEAIIIWEQRQQKKIEPLQRNGVQP</sequence>
<comment type="caution">
    <text evidence="2">The sequence shown here is derived from an EMBL/GenBank/DDBJ whole genome shotgun (WGS) entry which is preliminary data.</text>
</comment>
<protein>
    <recommendedName>
        <fullName evidence="1">HTH merR-type domain-containing protein</fullName>
    </recommendedName>
</protein>
<evidence type="ECO:0000313" key="2">
    <source>
        <dbReference type="EMBL" id="GIN22308.1"/>
    </source>
</evidence>
<dbReference type="Gene3D" id="1.10.1660.10">
    <property type="match status" value="1"/>
</dbReference>